<keyword evidence="3 5" id="KW-1133">Transmembrane helix</keyword>
<sequence length="383" mass="43053">MNSSLCECIYQNCPVGCIDPSGEWYCNFNECLHKDLSPFNTTDVYLIIILFFVNIVTTISGAGGGGIIIPILILLGNFGTDYSIPLSSIMITGSCLARVIFFFNKKHPQPPTRYMINWDSIMVMTPFIAASSYLGILINDYSPKYIILSLLIFFQVVACISAVYYEKNSVNTNEEIHVNNTSETPLRHWLNMIIYIINIAIFIAVTLIQQLYQNSNTYNIIKSIFFLINGIIVVVIIRKIFLNKKSRNYNFSSSDLSWDAGMFAKFIGVSCCVGIVSSFLGLGGGILINPFFIAIGMSPLIASYTSPYITFYSSLISSIQYIFIKKQVLPYYGILFFLEAIGGTLIGIYIIQKLKEFRIIILLLIFIMITSIVLLVIIFVKDI</sequence>
<keyword evidence="2 5" id="KW-0812">Transmembrane</keyword>
<feature type="transmembrane region" description="Helical" evidence="5">
    <location>
        <begin position="82"/>
        <end position="103"/>
    </location>
</feature>
<evidence type="ECO:0000256" key="1">
    <source>
        <dbReference type="ARBA" id="ARBA00004141"/>
    </source>
</evidence>
<dbReference type="EMBL" id="MK072287">
    <property type="protein sequence ID" value="AYV81608.1"/>
    <property type="molecule type" value="Genomic_DNA"/>
</dbReference>
<accession>A0A3G5A316</accession>
<comment type="subcellular location">
    <subcellularLocation>
        <location evidence="1">Membrane</location>
        <topology evidence="1">Multi-pass membrane protein</topology>
    </subcellularLocation>
</comment>
<feature type="transmembrane region" description="Helical" evidence="5">
    <location>
        <begin position="220"/>
        <end position="241"/>
    </location>
</feature>
<evidence type="ECO:0000256" key="4">
    <source>
        <dbReference type="ARBA" id="ARBA00023136"/>
    </source>
</evidence>
<evidence type="ECO:0000256" key="3">
    <source>
        <dbReference type="ARBA" id="ARBA00022989"/>
    </source>
</evidence>
<dbReference type="GO" id="GO:0016567">
    <property type="term" value="P:protein ubiquitination"/>
    <property type="evidence" value="ECO:0007669"/>
    <property type="project" value="TreeGrafter"/>
</dbReference>
<proteinExistence type="predicted"/>
<dbReference type="PANTHER" id="PTHR14255:SF3">
    <property type="entry name" value="SULFITE EXPORTER TAUE_SAFE FAMILY PROTEIN 5-RELATED"/>
    <property type="match status" value="1"/>
</dbReference>
<feature type="transmembrane region" description="Helical" evidence="5">
    <location>
        <begin position="331"/>
        <end position="351"/>
    </location>
</feature>
<evidence type="ECO:0008006" key="7">
    <source>
        <dbReference type="Google" id="ProtNLM"/>
    </source>
</evidence>
<dbReference type="Pfam" id="PF01925">
    <property type="entry name" value="TauE"/>
    <property type="match status" value="2"/>
</dbReference>
<dbReference type="GO" id="GO:0031464">
    <property type="term" value="C:Cul4A-RING E3 ubiquitin ligase complex"/>
    <property type="evidence" value="ECO:0007669"/>
    <property type="project" value="TreeGrafter"/>
</dbReference>
<dbReference type="PANTHER" id="PTHR14255">
    <property type="entry name" value="CEREBLON"/>
    <property type="match status" value="1"/>
</dbReference>
<evidence type="ECO:0000256" key="2">
    <source>
        <dbReference type="ARBA" id="ARBA00022692"/>
    </source>
</evidence>
<feature type="transmembrane region" description="Helical" evidence="5">
    <location>
        <begin position="44"/>
        <end position="76"/>
    </location>
</feature>
<evidence type="ECO:0000313" key="6">
    <source>
        <dbReference type="EMBL" id="AYV81608.1"/>
    </source>
</evidence>
<keyword evidence="4 5" id="KW-0472">Membrane</keyword>
<dbReference type="GO" id="GO:0016020">
    <property type="term" value="C:membrane"/>
    <property type="evidence" value="ECO:0007669"/>
    <property type="project" value="UniProtKB-SubCell"/>
</dbReference>
<organism evidence="6">
    <name type="scientific">Harvfovirus sp</name>
    <dbReference type="NCBI Taxonomy" id="2487768"/>
    <lineage>
        <taxon>Viruses</taxon>
        <taxon>Varidnaviria</taxon>
        <taxon>Bamfordvirae</taxon>
        <taxon>Nucleocytoviricota</taxon>
        <taxon>Megaviricetes</taxon>
        <taxon>Imitervirales</taxon>
        <taxon>Mimiviridae</taxon>
        <taxon>Klosneuvirinae</taxon>
    </lineage>
</organism>
<feature type="transmembrane region" description="Helical" evidence="5">
    <location>
        <begin position="262"/>
        <end position="288"/>
    </location>
</feature>
<feature type="transmembrane region" description="Helical" evidence="5">
    <location>
        <begin position="115"/>
        <end position="139"/>
    </location>
</feature>
<evidence type="ECO:0000256" key="5">
    <source>
        <dbReference type="SAM" id="Phobius"/>
    </source>
</evidence>
<feature type="transmembrane region" description="Helical" evidence="5">
    <location>
        <begin position="186"/>
        <end position="208"/>
    </location>
</feature>
<gene>
    <name evidence="6" type="ORF">Harvfovirus45_5</name>
</gene>
<reference evidence="6" key="1">
    <citation type="submission" date="2018-10" db="EMBL/GenBank/DDBJ databases">
        <title>Hidden diversity of soil giant viruses.</title>
        <authorList>
            <person name="Schulz F."/>
            <person name="Alteio L."/>
            <person name="Goudeau D."/>
            <person name="Ryan E.M."/>
            <person name="Malmstrom R.R."/>
            <person name="Blanchard J."/>
            <person name="Woyke T."/>
        </authorList>
    </citation>
    <scope>NUCLEOTIDE SEQUENCE</scope>
    <source>
        <strain evidence="6">HAV1</strain>
    </source>
</reference>
<feature type="transmembrane region" description="Helical" evidence="5">
    <location>
        <begin position="145"/>
        <end position="165"/>
    </location>
</feature>
<dbReference type="InterPro" id="IPR002781">
    <property type="entry name" value="TM_pro_TauE-like"/>
</dbReference>
<feature type="transmembrane region" description="Helical" evidence="5">
    <location>
        <begin position="357"/>
        <end position="380"/>
    </location>
</feature>
<name>A0A3G5A316_9VIRU</name>
<protein>
    <recommendedName>
        <fullName evidence="7">Sulfite exporter TauE/SafE</fullName>
    </recommendedName>
</protein>